<evidence type="ECO:0000313" key="3">
    <source>
        <dbReference type="Proteomes" id="UP001501725"/>
    </source>
</evidence>
<dbReference type="Proteomes" id="UP001501725">
    <property type="component" value="Unassembled WGS sequence"/>
</dbReference>
<comment type="caution">
    <text evidence="2">The sequence shown here is derived from an EMBL/GenBank/DDBJ whole genome shotgun (WGS) entry which is preliminary data.</text>
</comment>
<evidence type="ECO:0000313" key="2">
    <source>
        <dbReference type="EMBL" id="GAA4340564.1"/>
    </source>
</evidence>
<dbReference type="EMBL" id="BAABGY010000014">
    <property type="protein sequence ID" value="GAA4340564.1"/>
    <property type="molecule type" value="Genomic_DNA"/>
</dbReference>
<name>A0ABP8HKV3_9BACT</name>
<dbReference type="RefSeq" id="WP_345257479.1">
    <property type="nucleotide sequence ID" value="NZ_BAABGY010000014.1"/>
</dbReference>
<accession>A0ABP8HKV3</accession>
<evidence type="ECO:0008006" key="4">
    <source>
        <dbReference type="Google" id="ProtNLM"/>
    </source>
</evidence>
<feature type="chain" id="PRO_5045864555" description="Outer membrane protein beta-barrel domain-containing protein" evidence="1">
    <location>
        <begin position="21"/>
        <end position="175"/>
    </location>
</feature>
<feature type="signal peptide" evidence="1">
    <location>
        <begin position="1"/>
        <end position="20"/>
    </location>
</feature>
<evidence type="ECO:0000256" key="1">
    <source>
        <dbReference type="SAM" id="SignalP"/>
    </source>
</evidence>
<proteinExistence type="predicted"/>
<keyword evidence="3" id="KW-1185">Reference proteome</keyword>
<gene>
    <name evidence="2" type="ORF">GCM10023184_38350</name>
</gene>
<protein>
    <recommendedName>
        <fullName evidence="4">Outer membrane protein beta-barrel domain-containing protein</fullName>
    </recommendedName>
</protein>
<keyword evidence="1" id="KW-0732">Signal</keyword>
<reference evidence="3" key="1">
    <citation type="journal article" date="2019" name="Int. J. Syst. Evol. Microbiol.">
        <title>The Global Catalogue of Microorganisms (GCM) 10K type strain sequencing project: providing services to taxonomists for standard genome sequencing and annotation.</title>
        <authorList>
            <consortium name="The Broad Institute Genomics Platform"/>
            <consortium name="The Broad Institute Genome Sequencing Center for Infectious Disease"/>
            <person name="Wu L."/>
            <person name="Ma J."/>
        </authorList>
    </citation>
    <scope>NUCLEOTIDE SEQUENCE [LARGE SCALE GENOMIC DNA]</scope>
    <source>
        <strain evidence="3">JCM 17919</strain>
    </source>
</reference>
<organism evidence="2 3">
    <name type="scientific">Flaviaesturariibacter amylovorans</name>
    <dbReference type="NCBI Taxonomy" id="1084520"/>
    <lineage>
        <taxon>Bacteria</taxon>
        <taxon>Pseudomonadati</taxon>
        <taxon>Bacteroidota</taxon>
        <taxon>Chitinophagia</taxon>
        <taxon>Chitinophagales</taxon>
        <taxon>Chitinophagaceae</taxon>
        <taxon>Flaviaestuariibacter</taxon>
    </lineage>
</organism>
<sequence length="175" mass="19106">MKKRSVLLFLLFVLCQQVSAQRKSLSLGTLFGSSLRQAGFGYGLSLEGYRSSRHGGAFSLSAGVLRLSDGGIKGDDRTTLLSLQFGYRQQFHRFYLQPRLGIGAMNGRIDIGGDWARSSVAAFFGTLETGYSPGRFQLGAFLQWTRGIEGSNAGTWHNRSLPFAGLRLAAYLAGR</sequence>